<protein>
    <recommendedName>
        <fullName evidence="3">DUF1127 domain-containing protein</fullName>
    </recommendedName>
</protein>
<evidence type="ECO:0008006" key="3">
    <source>
        <dbReference type="Google" id="ProtNLM"/>
    </source>
</evidence>
<dbReference type="EMBL" id="JACRJB010000056">
    <property type="protein sequence ID" value="MBI5131866.1"/>
    <property type="molecule type" value="Genomic_DNA"/>
</dbReference>
<gene>
    <name evidence="1" type="ORF">HZA66_20695</name>
</gene>
<proteinExistence type="predicted"/>
<dbReference type="AlphaFoldDB" id="A0A933S0X5"/>
<evidence type="ECO:0000313" key="1">
    <source>
        <dbReference type="EMBL" id="MBI5131866.1"/>
    </source>
</evidence>
<reference evidence="1" key="1">
    <citation type="submission" date="2020-07" db="EMBL/GenBank/DDBJ databases">
        <title>Huge and variable diversity of episymbiotic CPR bacteria and DPANN archaea in groundwater ecosystems.</title>
        <authorList>
            <person name="He C.Y."/>
            <person name="Keren R."/>
            <person name="Whittaker M."/>
            <person name="Farag I.F."/>
            <person name="Doudna J."/>
            <person name="Cate J.H.D."/>
            <person name="Banfield J.F."/>
        </authorList>
    </citation>
    <scope>NUCLEOTIDE SEQUENCE</scope>
    <source>
        <strain evidence="1">NC_groundwater_1818_Pr3_B-0.1um_66_35</strain>
    </source>
</reference>
<sequence length="73" mass="8238">MTQPTKRERGDRGQFHRSLVGTAVTPRRCRPARERDAINAVAALARLDDETLRALGIPSRSDIAWTVRYCIDC</sequence>
<comment type="caution">
    <text evidence="1">The sequence shown here is derived from an EMBL/GenBank/DDBJ whole genome shotgun (WGS) entry which is preliminary data.</text>
</comment>
<organism evidence="1 2">
    <name type="scientific">Rhodopseudomonas palustris</name>
    <dbReference type="NCBI Taxonomy" id="1076"/>
    <lineage>
        <taxon>Bacteria</taxon>
        <taxon>Pseudomonadati</taxon>
        <taxon>Pseudomonadota</taxon>
        <taxon>Alphaproteobacteria</taxon>
        <taxon>Hyphomicrobiales</taxon>
        <taxon>Nitrobacteraceae</taxon>
        <taxon>Rhodopseudomonas</taxon>
    </lineage>
</organism>
<accession>A0A933S0X5</accession>
<name>A0A933S0X5_RHOPL</name>
<evidence type="ECO:0000313" key="2">
    <source>
        <dbReference type="Proteomes" id="UP000782519"/>
    </source>
</evidence>
<dbReference type="Proteomes" id="UP000782519">
    <property type="component" value="Unassembled WGS sequence"/>
</dbReference>